<organism evidence="1 2">
    <name type="scientific">Bondarzewia mesenterica</name>
    <dbReference type="NCBI Taxonomy" id="1095465"/>
    <lineage>
        <taxon>Eukaryota</taxon>
        <taxon>Fungi</taxon>
        <taxon>Dikarya</taxon>
        <taxon>Basidiomycota</taxon>
        <taxon>Agaricomycotina</taxon>
        <taxon>Agaricomycetes</taxon>
        <taxon>Russulales</taxon>
        <taxon>Bondarzewiaceae</taxon>
        <taxon>Bondarzewia</taxon>
    </lineage>
</organism>
<proteinExistence type="predicted"/>
<accession>A0A4S4M3Y6</accession>
<gene>
    <name evidence="1" type="ORF">EW146_g1377</name>
</gene>
<comment type="caution">
    <text evidence="1">The sequence shown here is derived from an EMBL/GenBank/DDBJ whole genome shotgun (WGS) entry which is preliminary data.</text>
</comment>
<dbReference type="SUPFAM" id="SSF52047">
    <property type="entry name" value="RNI-like"/>
    <property type="match status" value="1"/>
</dbReference>
<evidence type="ECO:0000313" key="2">
    <source>
        <dbReference type="Proteomes" id="UP000310158"/>
    </source>
</evidence>
<keyword evidence="2" id="KW-1185">Reference proteome</keyword>
<dbReference type="OrthoDB" id="3252786at2759"/>
<dbReference type="AlphaFoldDB" id="A0A4S4M3Y6"/>
<sequence>MDILTQTFPVEILERIFLYCVDYGAHTRPSRAPILLTRISRSWRAVALSTPRLWSHLCLSDVPTNKFLYFASSLKKWLFLSKSVLLDLCLRISEDRPRDQHIFLVYMLILCAHSARWQYIDVKLPYIYIFRTFCSALEQCRSLPLLEIFQLDAPCDPWTPGPSGLSILESAPRLCRALITPYALSSWSLPWSQLTHLDMRSHKDCHYNPPHLDLGLVIESLSECANLDVLCFDGVFYPLTGIHETSKSVVLPKLRRLDLRMRVSEAQGKMDHGFLSPRLFDCFTHLILPKLRVLLLSIDLPYGAITWDESFLRFFTHFSGSLTHLAIDHCPLPHKLAVDILARLPNLRTLRSMPKRLYDSQPLLLDALTIHPTPDGAEPLAPKLSHMLISRTTTRARDEHVFHKELVSMVKSRWRATPDAVNGARSLKRLSLDQEVWRRMRDLSPKEYHHIAKCIKEGLELWLINVRDRTMVARMFLEW</sequence>
<evidence type="ECO:0000313" key="1">
    <source>
        <dbReference type="EMBL" id="THH19842.1"/>
    </source>
</evidence>
<name>A0A4S4M3Y6_9AGAM</name>
<protein>
    <submittedName>
        <fullName evidence="1">Uncharacterized protein</fullName>
    </submittedName>
</protein>
<dbReference type="Proteomes" id="UP000310158">
    <property type="component" value="Unassembled WGS sequence"/>
</dbReference>
<reference evidence="1 2" key="1">
    <citation type="submission" date="2019-02" db="EMBL/GenBank/DDBJ databases">
        <title>Genome sequencing of the rare red list fungi Bondarzewia mesenterica.</title>
        <authorList>
            <person name="Buettner E."/>
            <person name="Kellner H."/>
        </authorList>
    </citation>
    <scope>NUCLEOTIDE SEQUENCE [LARGE SCALE GENOMIC DNA]</scope>
    <source>
        <strain evidence="1 2">DSM 108281</strain>
    </source>
</reference>
<dbReference type="EMBL" id="SGPL01000034">
    <property type="protein sequence ID" value="THH19842.1"/>
    <property type="molecule type" value="Genomic_DNA"/>
</dbReference>